<evidence type="ECO:0000313" key="3">
    <source>
        <dbReference type="Proteomes" id="UP000479710"/>
    </source>
</evidence>
<dbReference type="Proteomes" id="UP000479710">
    <property type="component" value="Unassembled WGS sequence"/>
</dbReference>
<reference evidence="2 3" key="1">
    <citation type="submission" date="2019-11" db="EMBL/GenBank/DDBJ databases">
        <title>Whole genome sequence of Oryza granulata.</title>
        <authorList>
            <person name="Li W."/>
        </authorList>
    </citation>
    <scope>NUCLEOTIDE SEQUENCE [LARGE SCALE GENOMIC DNA]</scope>
    <source>
        <strain evidence="3">cv. Menghai</strain>
        <tissue evidence="2">Leaf</tissue>
    </source>
</reference>
<feature type="region of interest" description="Disordered" evidence="1">
    <location>
        <begin position="108"/>
        <end position="127"/>
    </location>
</feature>
<name>A0A6G1CIR3_9ORYZ</name>
<gene>
    <name evidence="2" type="ORF">E2562_031576</name>
</gene>
<keyword evidence="3" id="KW-1185">Reference proteome</keyword>
<dbReference type="OrthoDB" id="696868at2759"/>
<dbReference type="AlphaFoldDB" id="A0A6G1CIR3"/>
<sequence>MWEFENLCMNNMESVDDFAAVAMLLVSQMQALGEKVEDNYIVKRLLRAVCVKFVHITMTVEYFGDINKISMEEVIGSIKAYEERVKMQNIRIKEQVLFVRGCGSLRERGHGRGGGHAEAHSDEPTLL</sequence>
<evidence type="ECO:0000313" key="2">
    <source>
        <dbReference type="EMBL" id="KAF0900378.1"/>
    </source>
</evidence>
<dbReference type="Pfam" id="PF14223">
    <property type="entry name" value="Retrotran_gag_2"/>
    <property type="match status" value="1"/>
</dbReference>
<proteinExistence type="predicted"/>
<protein>
    <recommendedName>
        <fullName evidence="4">Zinc finger, CCHC-type</fullName>
    </recommendedName>
</protein>
<comment type="caution">
    <text evidence="2">The sequence shown here is derived from an EMBL/GenBank/DDBJ whole genome shotgun (WGS) entry which is preliminary data.</text>
</comment>
<dbReference type="EMBL" id="SPHZ02000009">
    <property type="protein sequence ID" value="KAF0900378.1"/>
    <property type="molecule type" value="Genomic_DNA"/>
</dbReference>
<organism evidence="2 3">
    <name type="scientific">Oryza meyeriana var. granulata</name>
    <dbReference type="NCBI Taxonomy" id="110450"/>
    <lineage>
        <taxon>Eukaryota</taxon>
        <taxon>Viridiplantae</taxon>
        <taxon>Streptophyta</taxon>
        <taxon>Embryophyta</taxon>
        <taxon>Tracheophyta</taxon>
        <taxon>Spermatophyta</taxon>
        <taxon>Magnoliopsida</taxon>
        <taxon>Liliopsida</taxon>
        <taxon>Poales</taxon>
        <taxon>Poaceae</taxon>
        <taxon>BOP clade</taxon>
        <taxon>Oryzoideae</taxon>
        <taxon>Oryzeae</taxon>
        <taxon>Oryzinae</taxon>
        <taxon>Oryza</taxon>
        <taxon>Oryza meyeriana</taxon>
    </lineage>
</organism>
<accession>A0A6G1CIR3</accession>
<evidence type="ECO:0000256" key="1">
    <source>
        <dbReference type="SAM" id="MobiDB-lite"/>
    </source>
</evidence>
<evidence type="ECO:0008006" key="4">
    <source>
        <dbReference type="Google" id="ProtNLM"/>
    </source>
</evidence>